<organism evidence="1 2">
    <name type="scientific">Pseudomonas nicosulfuronedens</name>
    <dbReference type="NCBI Taxonomy" id="2571105"/>
    <lineage>
        <taxon>Bacteria</taxon>
        <taxon>Pseudomonadati</taxon>
        <taxon>Pseudomonadota</taxon>
        <taxon>Gammaproteobacteria</taxon>
        <taxon>Pseudomonadales</taxon>
        <taxon>Pseudomonadaceae</taxon>
        <taxon>Pseudomonas</taxon>
    </lineage>
</organism>
<keyword evidence="2" id="KW-1185">Reference proteome</keyword>
<reference evidence="1 2" key="1">
    <citation type="submission" date="2019-04" db="EMBL/GenBank/DDBJ databases">
        <authorList>
            <person name="Li M."/>
        </authorList>
    </citation>
    <scope>NUCLEOTIDE SEQUENCE [LARGE SCALE GENOMIC DNA]</scope>
    <source>
        <strain evidence="1 2">LAM1902</strain>
    </source>
</reference>
<dbReference type="Pfam" id="PF07044">
    <property type="entry name" value="DUF1329"/>
    <property type="match status" value="1"/>
</dbReference>
<accession>A0A5R9QLK7</accession>
<gene>
    <name evidence="1" type="ORF">FAS41_30605</name>
</gene>
<evidence type="ECO:0000313" key="2">
    <source>
        <dbReference type="Proteomes" id="UP000306635"/>
    </source>
</evidence>
<feature type="non-terminal residue" evidence="1">
    <location>
        <position position="1"/>
    </location>
</feature>
<dbReference type="AlphaFoldDB" id="A0A5R9QLK7"/>
<proteinExistence type="predicted"/>
<name>A0A5R9QLK7_9PSED</name>
<comment type="caution">
    <text evidence="1">The sequence shown here is derived from an EMBL/GenBank/DDBJ whole genome shotgun (WGS) entry which is preliminary data.</text>
</comment>
<protein>
    <submittedName>
        <fullName evidence="1">DUF1329 domain-containing protein</fullName>
    </submittedName>
</protein>
<dbReference type="Proteomes" id="UP000306635">
    <property type="component" value="Unassembled WGS sequence"/>
</dbReference>
<dbReference type="Gene3D" id="2.50.20.10">
    <property type="entry name" value="Lipoprotein localisation LolA/LolB/LppX"/>
    <property type="match status" value="1"/>
</dbReference>
<sequence length="267" mass="30519">NGKLINSGEIKLSRNFTFHNPAATSESIKKEDSFIFQNAYNFTGPARSVGDATMYFDTVDMVTMPRRAYSYSASTRRVRLSPDIAYDTPIASQGGVTTYDDAELYCGKLDRFDFKLIGKRELYIPYNIYDLSFKITSDKALTPNHVNPDAVRWELHRVWVVEATLKPGLRHVYSKRVFYFDEDWSGAGMSDEYDGAGKLYKGLQMGMSQLYDKQAPMSRTYWAYDLSTGVYSFSQNYSDLKFGWRVLDKPLPRSTFTPEALQARSGR</sequence>
<dbReference type="OrthoDB" id="6751304at2"/>
<dbReference type="EMBL" id="SWDV01000104">
    <property type="protein sequence ID" value="TLX69575.1"/>
    <property type="molecule type" value="Genomic_DNA"/>
</dbReference>
<dbReference type="InterPro" id="IPR010752">
    <property type="entry name" value="DUF1329"/>
</dbReference>
<evidence type="ECO:0000313" key="1">
    <source>
        <dbReference type="EMBL" id="TLX69575.1"/>
    </source>
</evidence>
<dbReference type="RefSeq" id="WP_138527009.1">
    <property type="nucleotide sequence ID" value="NZ_SWDV01000104.1"/>
</dbReference>